<keyword evidence="5" id="KW-1185">Reference proteome</keyword>
<dbReference type="Pfam" id="PF03323">
    <property type="entry name" value="GerA"/>
    <property type="match status" value="1"/>
</dbReference>
<evidence type="ECO:0000256" key="1">
    <source>
        <dbReference type="ARBA" id="ARBA00005278"/>
    </source>
</evidence>
<protein>
    <submittedName>
        <fullName evidence="4">GerA spore germination protein</fullName>
    </submittedName>
</protein>
<keyword evidence="2 3" id="KW-0472">Membrane</keyword>
<dbReference type="STRING" id="1009370.ALO_07063"/>
<keyword evidence="3" id="KW-0812">Transmembrane</keyword>
<sequence>MKNPSRPKPKKLSAVSRQNSFFRLSEQLTLLRRLTHRSALLGEELAQLSAKFRRLTAAKDQPFAFTTNLSTNQHLLETLLRDSMDVRYRRFVSGGHNVLLVYLMGLIHSELLDETVIFPLITYNASLPLTPERAVSSVLSANAVSLPEQASDAIQMMMSGSVLLFLDGYAESIAIHIPKNAKRGINSSKIESVILGPSDAFNETLTDNIALIRRRTRDTNVKVRLLHLGERSHTSLALVYCANLIKPGLLEDVESRLKAIKIDLILYSNTLEEYLSSRTWSPFPEAQATERPDNVVASIYEGRLAILLDNTPNALIIPTTLHCHLQSADDYAGPALGASVIRITRYVAAFIGVYLPAIYISLVSYHPGMLPTSLAISIAELRVRTPFPSFIEAIIMEALLEILQEAITRLPEKLTGVVGVVGALVIGTTVVEAGLVNPLLVVIIATTAIASFAMPSYKFSVAIRLLRVPVLISGAVLGLYGVMISFLTILVFMCSMRPFGESYLGGLFDISSMADWKDLLIRAPAPLRTSRARRFGPQDPVRAGDPGDE</sequence>
<dbReference type="PANTHER" id="PTHR22550">
    <property type="entry name" value="SPORE GERMINATION PROTEIN"/>
    <property type="match status" value="1"/>
</dbReference>
<dbReference type="InterPro" id="IPR004995">
    <property type="entry name" value="Spore_Ger"/>
</dbReference>
<dbReference type="AlphaFoldDB" id="F7NH67"/>
<reference evidence="4 5" key="1">
    <citation type="journal article" date="2011" name="EMBO J.">
        <title>Structural diversity of bacterial flagellar motors.</title>
        <authorList>
            <person name="Chen S."/>
            <person name="Beeby M."/>
            <person name="Murphy G.E."/>
            <person name="Leadbetter J.R."/>
            <person name="Hendrixson D.R."/>
            <person name="Briegel A."/>
            <person name="Li Z."/>
            <person name="Shi J."/>
            <person name="Tocheva E.I."/>
            <person name="Muller A."/>
            <person name="Dobro M.J."/>
            <person name="Jensen G.J."/>
        </authorList>
    </citation>
    <scope>NUCLEOTIDE SEQUENCE [LARGE SCALE GENOMIC DNA]</scope>
    <source>
        <strain evidence="4 5">DSM 6540</strain>
    </source>
</reference>
<dbReference type="Proteomes" id="UP000003240">
    <property type="component" value="Unassembled WGS sequence"/>
</dbReference>
<evidence type="ECO:0000256" key="2">
    <source>
        <dbReference type="ARBA" id="ARBA00023136"/>
    </source>
</evidence>
<dbReference type="eggNOG" id="COG0697">
    <property type="taxonomic scope" value="Bacteria"/>
</dbReference>
<dbReference type="PANTHER" id="PTHR22550:SF5">
    <property type="entry name" value="LEUCINE ZIPPER PROTEIN 4"/>
    <property type="match status" value="1"/>
</dbReference>
<dbReference type="InterPro" id="IPR050768">
    <property type="entry name" value="UPF0353/GerABKA_families"/>
</dbReference>
<comment type="similarity">
    <text evidence="1">Belongs to the GerABKA family.</text>
</comment>
<feature type="transmembrane region" description="Helical" evidence="3">
    <location>
        <begin position="414"/>
        <end position="433"/>
    </location>
</feature>
<dbReference type="GO" id="GO:0009847">
    <property type="term" value="P:spore germination"/>
    <property type="evidence" value="ECO:0007669"/>
    <property type="project" value="InterPro"/>
</dbReference>
<name>F7NH67_9FIRM</name>
<accession>F7NH67</accession>
<feature type="transmembrane region" description="Helical" evidence="3">
    <location>
        <begin position="346"/>
        <end position="365"/>
    </location>
</feature>
<comment type="caution">
    <text evidence="4">The sequence shown here is derived from an EMBL/GenBank/DDBJ whole genome shotgun (WGS) entry which is preliminary data.</text>
</comment>
<organism evidence="4 5">
    <name type="scientific">Acetonema longum DSM 6540</name>
    <dbReference type="NCBI Taxonomy" id="1009370"/>
    <lineage>
        <taxon>Bacteria</taxon>
        <taxon>Bacillati</taxon>
        <taxon>Bacillota</taxon>
        <taxon>Negativicutes</taxon>
        <taxon>Acetonemataceae</taxon>
        <taxon>Acetonema</taxon>
    </lineage>
</organism>
<gene>
    <name evidence="4" type="ORF">ALO_07063</name>
</gene>
<dbReference type="EMBL" id="AFGF01000053">
    <property type="protein sequence ID" value="EGO64550.1"/>
    <property type="molecule type" value="Genomic_DNA"/>
</dbReference>
<keyword evidence="3" id="KW-1133">Transmembrane helix</keyword>
<dbReference type="OrthoDB" id="9772630at2"/>
<proteinExistence type="inferred from homology"/>
<evidence type="ECO:0000313" key="5">
    <source>
        <dbReference type="Proteomes" id="UP000003240"/>
    </source>
</evidence>
<evidence type="ECO:0000313" key="4">
    <source>
        <dbReference type="EMBL" id="EGO64550.1"/>
    </source>
</evidence>
<dbReference type="RefSeq" id="WP_004094095.1">
    <property type="nucleotide sequence ID" value="NZ_AFGF01000053.1"/>
</dbReference>
<dbReference type="PIRSF" id="PIRSF005690">
    <property type="entry name" value="GerBA"/>
    <property type="match status" value="1"/>
</dbReference>
<feature type="transmembrane region" description="Helical" evidence="3">
    <location>
        <begin position="469"/>
        <end position="493"/>
    </location>
</feature>
<dbReference type="GO" id="GO:0016020">
    <property type="term" value="C:membrane"/>
    <property type="evidence" value="ECO:0007669"/>
    <property type="project" value="InterPro"/>
</dbReference>
<feature type="transmembrane region" description="Helical" evidence="3">
    <location>
        <begin position="439"/>
        <end position="457"/>
    </location>
</feature>
<evidence type="ECO:0000256" key="3">
    <source>
        <dbReference type="SAM" id="Phobius"/>
    </source>
</evidence>